<feature type="region of interest" description="Disordered" evidence="1">
    <location>
        <begin position="148"/>
        <end position="171"/>
    </location>
</feature>
<feature type="region of interest" description="Disordered" evidence="1">
    <location>
        <begin position="226"/>
        <end position="249"/>
    </location>
</feature>
<name>A0ABQ0LFI7_MYCCL</name>
<sequence length="575" mass="63389">MYPELHDRENGTMAGLDELCRKHRGIDGASEGRLRRFGWEFSVFAGKLQKAPSILSNRDACKTYLETLDGVFRVRVQDAIFRRTAVLAALELSSSEQPHPKRRRKEDPISLSIVIRVAELVARQITTCPKENPVKDMIILQPLVHSPPRGRAQTKRAHQLGVAQRDATEMGRMDSHGLVSVFAGSVEEPVIDGDETAVGRPEQRLVEDPRHAGMSAVDGRLASVQKTIGGRRNERPESSSRFWDDLSSPSNQNAHGILRNVPSECIGNAGDKSALHSQSGMMQHAGPELLVGAMENGLKALHEEFLDKLGELRDELLSIRVAFRASGPTDRAQNSELKMFNHDLGCLGDRTSRLEEALEDVRERMLDEFGLLRDELRTVQTRGRMAEELRTAADARVESEMANIRDIVAEVQNEALDTVSMLRDEFLSFKTRLGTASCPGHEAPNSGSAALLQNWMRAEREFEKPIGAKGPSVFLPLLTKKQRVALERAERKEPGDVSKKPRRGKGRGRAGLLRKPEIGGGNRAKDLGGPYASESVGSVMDMPDNVAREPGNASVDLLGVYFFDEDSEDGADTEG</sequence>
<feature type="compositionally biased region" description="Basic and acidic residues" evidence="1">
    <location>
        <begin position="231"/>
        <end position="244"/>
    </location>
</feature>
<organism evidence="2 3">
    <name type="scientific">Mycena chlorophos</name>
    <name type="common">Agaric fungus</name>
    <name type="synonym">Agaricus chlorophos</name>
    <dbReference type="NCBI Taxonomy" id="658473"/>
    <lineage>
        <taxon>Eukaryota</taxon>
        <taxon>Fungi</taxon>
        <taxon>Dikarya</taxon>
        <taxon>Basidiomycota</taxon>
        <taxon>Agaricomycotina</taxon>
        <taxon>Agaricomycetes</taxon>
        <taxon>Agaricomycetidae</taxon>
        <taxon>Agaricales</taxon>
        <taxon>Marasmiineae</taxon>
        <taxon>Mycenaceae</taxon>
        <taxon>Mycena</taxon>
    </lineage>
</organism>
<dbReference type="Proteomes" id="UP000815677">
    <property type="component" value="Unassembled WGS sequence"/>
</dbReference>
<evidence type="ECO:0000313" key="3">
    <source>
        <dbReference type="Proteomes" id="UP000815677"/>
    </source>
</evidence>
<keyword evidence="3" id="KW-1185">Reference proteome</keyword>
<protein>
    <submittedName>
        <fullName evidence="2">Uncharacterized protein</fullName>
    </submittedName>
</protein>
<proteinExistence type="predicted"/>
<evidence type="ECO:0000256" key="1">
    <source>
        <dbReference type="SAM" id="MobiDB-lite"/>
    </source>
</evidence>
<evidence type="ECO:0000313" key="2">
    <source>
        <dbReference type="EMBL" id="GAT49816.1"/>
    </source>
</evidence>
<reference evidence="2" key="1">
    <citation type="submission" date="2014-09" db="EMBL/GenBank/DDBJ databases">
        <title>Genome sequence of the luminous mushroom Mycena chlorophos for searching fungal bioluminescence genes.</title>
        <authorList>
            <person name="Tanaka Y."/>
            <person name="Kasuga D."/>
            <person name="Oba Y."/>
            <person name="Hase S."/>
            <person name="Sato K."/>
            <person name="Oba Y."/>
            <person name="Sakakibara Y."/>
        </authorList>
    </citation>
    <scope>NUCLEOTIDE SEQUENCE</scope>
</reference>
<dbReference type="EMBL" id="DF845871">
    <property type="protein sequence ID" value="GAT49816.1"/>
    <property type="molecule type" value="Genomic_DNA"/>
</dbReference>
<accession>A0ABQ0LFI7</accession>
<feature type="compositionally biased region" description="Basic and acidic residues" evidence="1">
    <location>
        <begin position="486"/>
        <end position="499"/>
    </location>
</feature>
<gene>
    <name evidence="2" type="ORF">MCHLO_07104</name>
</gene>
<feature type="region of interest" description="Disordered" evidence="1">
    <location>
        <begin position="486"/>
        <end position="536"/>
    </location>
</feature>